<gene>
    <name evidence="1" type="ORF">L1987_32634</name>
</gene>
<dbReference type="EMBL" id="CM042028">
    <property type="protein sequence ID" value="KAI3797378.1"/>
    <property type="molecule type" value="Genomic_DNA"/>
</dbReference>
<accession>A0ACB9HN53</accession>
<reference evidence="2" key="1">
    <citation type="journal article" date="2022" name="Mol. Ecol. Resour.">
        <title>The genomes of chicory, endive, great burdock and yacon provide insights into Asteraceae palaeo-polyploidization history and plant inulin production.</title>
        <authorList>
            <person name="Fan W."/>
            <person name="Wang S."/>
            <person name="Wang H."/>
            <person name="Wang A."/>
            <person name="Jiang F."/>
            <person name="Liu H."/>
            <person name="Zhao H."/>
            <person name="Xu D."/>
            <person name="Zhang Y."/>
        </authorList>
    </citation>
    <scope>NUCLEOTIDE SEQUENCE [LARGE SCALE GENOMIC DNA]</scope>
    <source>
        <strain evidence="2">cv. Yunnan</strain>
    </source>
</reference>
<reference evidence="1 2" key="2">
    <citation type="journal article" date="2022" name="Mol. Ecol. Resour.">
        <title>The genomes of chicory, endive, great burdock and yacon provide insights into Asteraceae paleo-polyploidization history and plant inulin production.</title>
        <authorList>
            <person name="Fan W."/>
            <person name="Wang S."/>
            <person name="Wang H."/>
            <person name="Wang A."/>
            <person name="Jiang F."/>
            <person name="Liu H."/>
            <person name="Zhao H."/>
            <person name="Xu D."/>
            <person name="Zhang Y."/>
        </authorList>
    </citation>
    <scope>NUCLEOTIDE SEQUENCE [LARGE SCALE GENOMIC DNA]</scope>
    <source>
        <strain evidence="2">cv. Yunnan</strain>
        <tissue evidence="1">Leaves</tissue>
    </source>
</reference>
<dbReference type="Proteomes" id="UP001056120">
    <property type="component" value="Linkage Group LG11"/>
</dbReference>
<comment type="caution">
    <text evidence="1">The sequence shown here is derived from an EMBL/GenBank/DDBJ whole genome shotgun (WGS) entry which is preliminary data.</text>
</comment>
<sequence length="300" mass="35191">MGKLQDYIVKNRLESEFLSMGNLEKLRRQISRHKAYKAKLDHGTLPVMNQPVQSVHDQEMQERNDMINALLRIGFKEKSLTIQAESDHDYLNQSLFKQSVGEEENTRAVASFELGIENFSKEIQREKIVGWKYDVNRDLFIIRRTIGKYEYFANGHELARLPGAYLKALDKINLFNCSYPKGNDFEAFLRKQVKDNFRSINNLVKKIRKVFVEGKRHISKMVDPLLPSGSPLQRNIPQRPTVERGDQEKIRAYTTQELRWRSDEDLIALDSMKILHQPKDLHEAEFCDKCIKELVNVRRR</sequence>
<keyword evidence="2" id="KW-1185">Reference proteome</keyword>
<organism evidence="1 2">
    <name type="scientific">Smallanthus sonchifolius</name>
    <dbReference type="NCBI Taxonomy" id="185202"/>
    <lineage>
        <taxon>Eukaryota</taxon>
        <taxon>Viridiplantae</taxon>
        <taxon>Streptophyta</taxon>
        <taxon>Embryophyta</taxon>
        <taxon>Tracheophyta</taxon>
        <taxon>Spermatophyta</taxon>
        <taxon>Magnoliopsida</taxon>
        <taxon>eudicotyledons</taxon>
        <taxon>Gunneridae</taxon>
        <taxon>Pentapetalae</taxon>
        <taxon>asterids</taxon>
        <taxon>campanulids</taxon>
        <taxon>Asterales</taxon>
        <taxon>Asteraceae</taxon>
        <taxon>Asteroideae</taxon>
        <taxon>Heliantheae alliance</taxon>
        <taxon>Millerieae</taxon>
        <taxon>Smallanthus</taxon>
    </lineage>
</organism>
<name>A0ACB9HN53_9ASTR</name>
<evidence type="ECO:0000313" key="1">
    <source>
        <dbReference type="EMBL" id="KAI3797378.1"/>
    </source>
</evidence>
<evidence type="ECO:0000313" key="2">
    <source>
        <dbReference type="Proteomes" id="UP001056120"/>
    </source>
</evidence>
<proteinExistence type="predicted"/>
<protein>
    <submittedName>
        <fullName evidence="1">Uncharacterized protein</fullName>
    </submittedName>
</protein>